<dbReference type="AlphaFoldDB" id="A0A8H4UCX1"/>
<dbReference type="PANTHER" id="PTHR10721">
    <property type="entry name" value="MITOCHONDRIAL IMPORT INNER MEMBRANE TRANSLOCASE SUBUNIT TIM44"/>
    <property type="match status" value="1"/>
</dbReference>
<evidence type="ECO:0000256" key="4">
    <source>
        <dbReference type="ARBA" id="ARBA00022741"/>
    </source>
</evidence>
<evidence type="ECO:0000256" key="1">
    <source>
        <dbReference type="ARBA" id="ARBA00004637"/>
    </source>
</evidence>
<evidence type="ECO:0000256" key="3">
    <source>
        <dbReference type="ARBA" id="ARBA00022448"/>
    </source>
</evidence>
<evidence type="ECO:0000313" key="16">
    <source>
        <dbReference type="Proteomes" id="UP000635477"/>
    </source>
</evidence>
<dbReference type="GO" id="GO:0005743">
    <property type="term" value="C:mitochondrial inner membrane"/>
    <property type="evidence" value="ECO:0007669"/>
    <property type="project" value="UniProtKB-SubCell"/>
</dbReference>
<dbReference type="FunFam" id="3.10.450.240:FF:000002">
    <property type="entry name" value="Mitochondrial import inner membrane translocase subunit TIM44"/>
    <property type="match status" value="1"/>
</dbReference>
<keyword evidence="10" id="KW-0496">Mitochondrion</keyword>
<dbReference type="GO" id="GO:0005524">
    <property type="term" value="F:ATP binding"/>
    <property type="evidence" value="ECO:0007669"/>
    <property type="project" value="UniProtKB-KW"/>
</dbReference>
<evidence type="ECO:0000256" key="11">
    <source>
        <dbReference type="ARBA" id="ARBA00023136"/>
    </source>
</evidence>
<keyword evidence="5" id="KW-0999">Mitochondrion inner membrane</keyword>
<dbReference type="Pfam" id="PF04280">
    <property type="entry name" value="Tim44"/>
    <property type="match status" value="1"/>
</dbReference>
<dbReference type="Proteomes" id="UP000635477">
    <property type="component" value="Unassembled WGS sequence"/>
</dbReference>
<evidence type="ECO:0000313" key="15">
    <source>
        <dbReference type="EMBL" id="KAF4974107.1"/>
    </source>
</evidence>
<evidence type="ECO:0000256" key="13">
    <source>
        <dbReference type="SAM" id="MobiDB-lite"/>
    </source>
</evidence>
<reference evidence="15" key="2">
    <citation type="submission" date="2020-05" db="EMBL/GenBank/DDBJ databases">
        <authorList>
            <person name="Kim H.-S."/>
            <person name="Proctor R.H."/>
            <person name="Brown D.W."/>
        </authorList>
    </citation>
    <scope>NUCLEOTIDE SEQUENCE</scope>
    <source>
        <strain evidence="15">NRRL 22465</strain>
    </source>
</reference>
<dbReference type="SUPFAM" id="SSF54427">
    <property type="entry name" value="NTF2-like"/>
    <property type="match status" value="1"/>
</dbReference>
<dbReference type="InterPro" id="IPR032710">
    <property type="entry name" value="NTF2-like_dom_sf"/>
</dbReference>
<dbReference type="OrthoDB" id="10265990at2759"/>
<keyword evidence="16" id="KW-1185">Reference proteome</keyword>
<name>A0A8H4UCX1_9HYPO</name>
<dbReference type="InterPro" id="IPR039544">
    <property type="entry name" value="Tim44-like"/>
</dbReference>
<evidence type="ECO:0000256" key="8">
    <source>
        <dbReference type="ARBA" id="ARBA00022946"/>
    </source>
</evidence>
<feature type="compositionally biased region" description="Basic and acidic residues" evidence="13">
    <location>
        <begin position="109"/>
        <end position="148"/>
    </location>
</feature>
<reference evidence="15" key="1">
    <citation type="journal article" date="2020" name="BMC Genomics">
        <title>Correction to: Identification and distribution of gene clusters required for synthesis of sphingolipid metabolism inhibitors in diverse species of the filamentous fungus Fusarium.</title>
        <authorList>
            <person name="Kim H.S."/>
            <person name="Lohmar J.M."/>
            <person name="Busman M."/>
            <person name="Brown D.W."/>
            <person name="Naumann T.A."/>
            <person name="Divon H.H."/>
            <person name="Lysoe E."/>
            <person name="Uhlig S."/>
            <person name="Proctor R.H."/>
        </authorList>
    </citation>
    <scope>NUCLEOTIDE SEQUENCE</scope>
    <source>
        <strain evidence="15">NRRL 22465</strain>
    </source>
</reference>
<feature type="compositionally biased region" description="Polar residues" evidence="13">
    <location>
        <begin position="36"/>
        <end position="53"/>
    </location>
</feature>
<dbReference type="Gene3D" id="3.10.450.240">
    <property type="match status" value="1"/>
</dbReference>
<comment type="subcellular location">
    <subcellularLocation>
        <location evidence="1">Mitochondrion inner membrane</location>
        <topology evidence="1">Peripheral membrane protein</topology>
    </subcellularLocation>
</comment>
<organism evidence="15 16">
    <name type="scientific">Fusarium zealandicum</name>
    <dbReference type="NCBI Taxonomy" id="1053134"/>
    <lineage>
        <taxon>Eukaryota</taxon>
        <taxon>Fungi</taxon>
        <taxon>Dikarya</taxon>
        <taxon>Ascomycota</taxon>
        <taxon>Pezizomycotina</taxon>
        <taxon>Sordariomycetes</taxon>
        <taxon>Hypocreomycetidae</taxon>
        <taxon>Hypocreales</taxon>
        <taxon>Nectriaceae</taxon>
        <taxon>Fusarium</taxon>
        <taxon>Fusarium staphyleae species complex</taxon>
    </lineage>
</organism>
<keyword evidence="9" id="KW-0811">Translocation</keyword>
<feature type="region of interest" description="Disordered" evidence="13">
    <location>
        <begin position="88"/>
        <end position="178"/>
    </location>
</feature>
<dbReference type="EMBL" id="JABEYC010000803">
    <property type="protein sequence ID" value="KAF4974107.1"/>
    <property type="molecule type" value="Genomic_DNA"/>
</dbReference>
<keyword evidence="8" id="KW-0809">Transit peptide</keyword>
<keyword evidence="7" id="KW-0653">Protein transport</keyword>
<dbReference type="GO" id="GO:0030150">
    <property type="term" value="P:protein import into mitochondrial matrix"/>
    <property type="evidence" value="ECO:0007669"/>
    <property type="project" value="TreeGrafter"/>
</dbReference>
<dbReference type="SMART" id="SM00978">
    <property type="entry name" value="Tim44"/>
    <property type="match status" value="1"/>
</dbReference>
<proteinExistence type="inferred from homology"/>
<dbReference type="InterPro" id="IPR007379">
    <property type="entry name" value="Tim44-like_dom"/>
</dbReference>
<keyword evidence="3" id="KW-0813">Transport</keyword>
<sequence>MNSLAKKTANSEKALSRASAHLSSPGTSPAYRRLASQLSQNAARDGTRSQGTLVSGAVRSPLRSPFLPAELRLSPTYAAQSRLFHLSSRLAQQNKPKTEQPSSDAPATDAKEKKPAEAESEPKLEEEQSKKTEEEQSKKTEDGEKGDKEGEEGKEEDGKDKKKEDAAPPPPHGDKTPWQVFMETMNTEFQKSNEWNESTKQIGAAANQFAESEGVRRAREAYEKSTGAVSSTVSAGVKTTAGAIGKGASWTWDTSVVKGVRKAANVTGDAMDKATQPIRNTEAYKNVKNVIDDGSSSRYGGWVEKEERRKRREALDQQRGFKGEVMEEDPDAGTNVTLHKDAAWKEAWRDFRDQNKFMQGVFSMKGKYEESENPLVSTARSITDRIAGFFAENETAMVIKKFRAMDPNFQVEPFLQELREYILPEVLDAYVKGEAQTLKLWLSAAQYSVYEALTKQYLQAGMKSDGRILDIRNVDILRARMLDPGEIPVFIITCRTQEVHVYRNAKTNKLAAGMEDKVQLVTYAIGITRVPEDVNNPETRGWRLIEMQKSGRDWY</sequence>
<evidence type="ECO:0000256" key="12">
    <source>
        <dbReference type="ARBA" id="ARBA00074309"/>
    </source>
</evidence>
<evidence type="ECO:0000256" key="9">
    <source>
        <dbReference type="ARBA" id="ARBA00023010"/>
    </source>
</evidence>
<feature type="compositionally biased region" description="Polar residues" evidence="13">
    <location>
        <begin position="89"/>
        <end position="105"/>
    </location>
</feature>
<keyword evidence="11" id="KW-0472">Membrane</keyword>
<evidence type="ECO:0000256" key="2">
    <source>
        <dbReference type="ARBA" id="ARBA00009597"/>
    </source>
</evidence>
<evidence type="ECO:0000256" key="7">
    <source>
        <dbReference type="ARBA" id="ARBA00022927"/>
    </source>
</evidence>
<evidence type="ECO:0000256" key="10">
    <source>
        <dbReference type="ARBA" id="ARBA00023128"/>
    </source>
</evidence>
<gene>
    <name evidence="15" type="ORF">FZEAL_8959</name>
</gene>
<feature type="compositionally biased region" description="Basic and acidic residues" evidence="13">
    <location>
        <begin position="156"/>
        <end position="166"/>
    </location>
</feature>
<evidence type="ECO:0000256" key="6">
    <source>
        <dbReference type="ARBA" id="ARBA00022840"/>
    </source>
</evidence>
<comment type="caution">
    <text evidence="15">The sequence shown here is derived from an EMBL/GenBank/DDBJ whole genome shotgun (WGS) entry which is preliminary data.</text>
</comment>
<feature type="domain" description="Tim44-like" evidence="14">
    <location>
        <begin position="395"/>
        <end position="549"/>
    </location>
</feature>
<dbReference type="GO" id="GO:0051087">
    <property type="term" value="F:protein-folding chaperone binding"/>
    <property type="evidence" value="ECO:0007669"/>
    <property type="project" value="TreeGrafter"/>
</dbReference>
<keyword evidence="6" id="KW-0067">ATP-binding</keyword>
<feature type="region of interest" description="Disordered" evidence="13">
    <location>
        <begin position="1"/>
        <end position="65"/>
    </location>
</feature>
<keyword evidence="4" id="KW-0547">Nucleotide-binding</keyword>
<accession>A0A8H4UCX1</accession>
<comment type="similarity">
    <text evidence="2">Belongs to the Tim44 family.</text>
</comment>
<dbReference type="PANTHER" id="PTHR10721:SF1">
    <property type="entry name" value="MITOCHONDRIAL IMPORT INNER MEMBRANE TRANSLOCASE SUBUNIT TIM44"/>
    <property type="match status" value="1"/>
</dbReference>
<evidence type="ECO:0000259" key="14">
    <source>
        <dbReference type="SMART" id="SM00978"/>
    </source>
</evidence>
<evidence type="ECO:0000256" key="5">
    <source>
        <dbReference type="ARBA" id="ARBA00022792"/>
    </source>
</evidence>
<protein>
    <recommendedName>
        <fullName evidence="12">Mitochondrial import inner membrane translocase subunit TIM44</fullName>
    </recommendedName>
</protein>